<proteinExistence type="evidence at protein level"/>
<sequence>KLVENIEETVGFGKG</sequence>
<dbReference type="GO" id="GO:0004630">
    <property type="term" value="F:phospholipase D activity"/>
    <property type="evidence" value="ECO:0007669"/>
    <property type="project" value="UniProtKB-EC"/>
</dbReference>
<keyword id="KW-0903">Direct protein sequencing</keyword>
<dbReference type="EC" id="3.1.4.4"/>
<name>Q9S8Q8_RICCO</name>
<protein>
    <submittedName>
        <fullName>Phospholipase D</fullName>
        <ecNumber>3.1.4.4</ecNumber>
    </submittedName>
</protein>
<accession>Q9S8Q8</accession>
<reference key="1">
    <citation type="journal article" date="1993" name="Arch. Biochem. Biophys.">
        <title>Purification and immunological analysis of phospholipase D from castor bean endosperm.</title>
        <authorList>
            <person name="Wang X."/>
            <person name="Dyer J.H."/>
            <person name="Zheng L."/>
        </authorList>
    </citation>
    <scope>PROTEIN SEQUENCE</scope>
</reference>
<organism>
    <name type="scientific">Ricinus communis</name>
    <name type="common">Castor bean</name>
    <dbReference type="NCBI Taxonomy" id="3988"/>
    <lineage>
        <taxon>Eukaryota</taxon>
        <taxon>Viridiplantae</taxon>
        <taxon>Streptophyta</taxon>
        <taxon>Embryophyta</taxon>
        <taxon>Tracheophyta</taxon>
        <taxon>Spermatophyta</taxon>
        <taxon>Magnoliopsida</taxon>
        <taxon>eudicotyledons</taxon>
        <taxon>Gunneridae</taxon>
        <taxon>Pentapetalae</taxon>
        <taxon>rosids</taxon>
        <taxon>fabids</taxon>
        <taxon>Malpighiales</taxon>
        <taxon>Euphorbiaceae</taxon>
        <taxon>Acalyphoideae</taxon>
        <taxon>Acalypheae</taxon>
        <taxon>Ricinus</taxon>
    </lineage>
</organism>